<evidence type="ECO:0000256" key="2">
    <source>
        <dbReference type="ARBA" id="ARBA00022741"/>
    </source>
</evidence>
<dbReference type="AlphaFoldDB" id="A0A8S2ZHE6"/>
<accession>A0A8S2ZHE6</accession>
<dbReference type="InterPro" id="IPR029047">
    <property type="entry name" value="HSP70_peptide-bd_sf"/>
</dbReference>
<dbReference type="InterPro" id="IPR013126">
    <property type="entry name" value="Hsp_70_fam"/>
</dbReference>
<evidence type="ECO:0000256" key="1">
    <source>
        <dbReference type="ARBA" id="ARBA00007381"/>
    </source>
</evidence>
<dbReference type="Gene3D" id="2.60.34.10">
    <property type="entry name" value="Substrate Binding Domain Of DNAk, Chain A, domain 1"/>
    <property type="match status" value="1"/>
</dbReference>
<gene>
    <name evidence="4" type="ORF">BYL167_LOCUS41074</name>
    <name evidence="5" type="ORF">GIL414_LOCUS45549</name>
    <name evidence="6" type="ORF">SMN809_LOCUS50719</name>
</gene>
<evidence type="ECO:0000313" key="5">
    <source>
        <dbReference type="EMBL" id="CAF4761099.1"/>
    </source>
</evidence>
<evidence type="ECO:0000313" key="4">
    <source>
        <dbReference type="EMBL" id="CAF4623745.1"/>
    </source>
</evidence>
<sequence length="46" mass="5552">MHTLIRRNTAIPTRTQLYPIFTNTYAYQTTVTIRIFEGEHYLTKYN</sequence>
<dbReference type="EMBL" id="CAJOBH010103207">
    <property type="protein sequence ID" value="CAF4623745.1"/>
    <property type="molecule type" value="Genomic_DNA"/>
</dbReference>
<dbReference type="GO" id="GO:0140662">
    <property type="term" value="F:ATP-dependent protein folding chaperone"/>
    <property type="evidence" value="ECO:0007669"/>
    <property type="project" value="InterPro"/>
</dbReference>
<comment type="similarity">
    <text evidence="1">Belongs to the heat shock protein 70 family.</text>
</comment>
<keyword evidence="3" id="KW-0067">ATP-binding</keyword>
<dbReference type="EMBL" id="CAJOBI010168243">
    <property type="protein sequence ID" value="CAF4878874.1"/>
    <property type="molecule type" value="Genomic_DNA"/>
</dbReference>
<reference evidence="4" key="1">
    <citation type="submission" date="2021-02" db="EMBL/GenBank/DDBJ databases">
        <authorList>
            <person name="Nowell W R."/>
        </authorList>
    </citation>
    <scope>NUCLEOTIDE SEQUENCE</scope>
</reference>
<name>A0A8S2ZHE6_9BILA</name>
<dbReference type="Pfam" id="PF00012">
    <property type="entry name" value="HSP70"/>
    <property type="match status" value="1"/>
</dbReference>
<dbReference type="EMBL" id="CAJOBJ010140611">
    <property type="protein sequence ID" value="CAF4761099.1"/>
    <property type="molecule type" value="Genomic_DNA"/>
</dbReference>
<comment type="caution">
    <text evidence="4">The sequence shown here is derived from an EMBL/GenBank/DDBJ whole genome shotgun (WGS) entry which is preliminary data.</text>
</comment>
<evidence type="ECO:0000313" key="6">
    <source>
        <dbReference type="EMBL" id="CAF4878874.1"/>
    </source>
</evidence>
<dbReference type="Proteomes" id="UP000681720">
    <property type="component" value="Unassembled WGS sequence"/>
</dbReference>
<proteinExistence type="inferred from homology"/>
<keyword evidence="2" id="KW-0547">Nucleotide-binding</keyword>
<evidence type="ECO:0000256" key="3">
    <source>
        <dbReference type="ARBA" id="ARBA00022840"/>
    </source>
</evidence>
<evidence type="ECO:0000313" key="7">
    <source>
        <dbReference type="Proteomes" id="UP000681967"/>
    </source>
</evidence>
<dbReference type="Proteomes" id="UP000681967">
    <property type="component" value="Unassembled WGS sequence"/>
</dbReference>
<dbReference type="Proteomes" id="UP000676336">
    <property type="component" value="Unassembled WGS sequence"/>
</dbReference>
<dbReference type="GO" id="GO:0005524">
    <property type="term" value="F:ATP binding"/>
    <property type="evidence" value="ECO:0007669"/>
    <property type="project" value="UniProtKB-KW"/>
</dbReference>
<feature type="non-terminal residue" evidence="4">
    <location>
        <position position="46"/>
    </location>
</feature>
<protein>
    <submittedName>
        <fullName evidence="4">Uncharacterized protein</fullName>
    </submittedName>
</protein>
<dbReference type="SUPFAM" id="SSF100920">
    <property type="entry name" value="Heat shock protein 70kD (HSP70), peptide-binding domain"/>
    <property type="match status" value="1"/>
</dbReference>
<organism evidence="4 7">
    <name type="scientific">Rotaria magnacalcarata</name>
    <dbReference type="NCBI Taxonomy" id="392030"/>
    <lineage>
        <taxon>Eukaryota</taxon>
        <taxon>Metazoa</taxon>
        <taxon>Spiralia</taxon>
        <taxon>Gnathifera</taxon>
        <taxon>Rotifera</taxon>
        <taxon>Eurotatoria</taxon>
        <taxon>Bdelloidea</taxon>
        <taxon>Philodinida</taxon>
        <taxon>Philodinidae</taxon>
        <taxon>Rotaria</taxon>
    </lineage>
</organism>